<protein>
    <recommendedName>
        <fullName evidence="1">KANL3/Tex30 alpha/beta hydrolase-like domain-containing protein</fullName>
    </recommendedName>
</protein>
<name>A0A6A5VF29_9PLEO</name>
<dbReference type="AlphaFoldDB" id="A0A6A5VF29"/>
<keyword evidence="3" id="KW-1185">Reference proteome</keyword>
<dbReference type="Proteomes" id="UP000800036">
    <property type="component" value="Unassembled WGS sequence"/>
</dbReference>
<dbReference type="PANTHER" id="PTHR13136">
    <property type="entry name" value="TESTIS DEVELOPMENT PROTEIN PRTD"/>
    <property type="match status" value="1"/>
</dbReference>
<dbReference type="OrthoDB" id="6415022at2759"/>
<evidence type="ECO:0000313" key="2">
    <source>
        <dbReference type="EMBL" id="KAF1974562.1"/>
    </source>
</evidence>
<dbReference type="Gene3D" id="3.40.50.1820">
    <property type="entry name" value="alpha/beta hydrolase"/>
    <property type="match status" value="1"/>
</dbReference>
<evidence type="ECO:0000313" key="3">
    <source>
        <dbReference type="Proteomes" id="UP000800036"/>
    </source>
</evidence>
<proteinExistence type="predicted"/>
<gene>
    <name evidence="2" type="ORF">BU23DRAFT_385913</name>
</gene>
<accession>A0A6A5VF29</accession>
<dbReference type="InterPro" id="IPR029058">
    <property type="entry name" value="AB_hydrolase_fold"/>
</dbReference>
<reference evidence="2" key="1">
    <citation type="journal article" date="2020" name="Stud. Mycol.">
        <title>101 Dothideomycetes genomes: a test case for predicting lifestyles and emergence of pathogens.</title>
        <authorList>
            <person name="Haridas S."/>
            <person name="Albert R."/>
            <person name="Binder M."/>
            <person name="Bloem J."/>
            <person name="Labutti K."/>
            <person name="Salamov A."/>
            <person name="Andreopoulos B."/>
            <person name="Baker S."/>
            <person name="Barry K."/>
            <person name="Bills G."/>
            <person name="Bluhm B."/>
            <person name="Cannon C."/>
            <person name="Castanera R."/>
            <person name="Culley D."/>
            <person name="Daum C."/>
            <person name="Ezra D."/>
            <person name="Gonzalez J."/>
            <person name="Henrissat B."/>
            <person name="Kuo A."/>
            <person name="Liang C."/>
            <person name="Lipzen A."/>
            <person name="Lutzoni F."/>
            <person name="Magnuson J."/>
            <person name="Mondo S."/>
            <person name="Nolan M."/>
            <person name="Ohm R."/>
            <person name="Pangilinan J."/>
            <person name="Park H.-J."/>
            <person name="Ramirez L."/>
            <person name="Alfaro M."/>
            <person name="Sun H."/>
            <person name="Tritt A."/>
            <person name="Yoshinaga Y."/>
            <person name="Zwiers L.-H."/>
            <person name="Turgeon B."/>
            <person name="Goodwin S."/>
            <person name="Spatafora J."/>
            <person name="Crous P."/>
            <person name="Grigoriev I."/>
        </authorList>
    </citation>
    <scope>NUCLEOTIDE SEQUENCE</scope>
    <source>
        <strain evidence="2">CBS 107.79</strain>
    </source>
</reference>
<dbReference type="EMBL" id="ML976674">
    <property type="protein sequence ID" value="KAF1974562.1"/>
    <property type="molecule type" value="Genomic_DNA"/>
</dbReference>
<evidence type="ECO:0000259" key="1">
    <source>
        <dbReference type="Pfam" id="PF20408"/>
    </source>
</evidence>
<organism evidence="2 3">
    <name type="scientific">Bimuria novae-zelandiae CBS 107.79</name>
    <dbReference type="NCBI Taxonomy" id="1447943"/>
    <lineage>
        <taxon>Eukaryota</taxon>
        <taxon>Fungi</taxon>
        <taxon>Dikarya</taxon>
        <taxon>Ascomycota</taxon>
        <taxon>Pezizomycotina</taxon>
        <taxon>Dothideomycetes</taxon>
        <taxon>Pleosporomycetidae</taxon>
        <taxon>Pleosporales</taxon>
        <taxon>Massarineae</taxon>
        <taxon>Didymosphaeriaceae</taxon>
        <taxon>Bimuria</taxon>
    </lineage>
</organism>
<feature type="non-terminal residue" evidence="2">
    <location>
        <position position="1"/>
    </location>
</feature>
<feature type="non-terminal residue" evidence="2">
    <location>
        <position position="181"/>
    </location>
</feature>
<dbReference type="SUPFAM" id="SSF53474">
    <property type="entry name" value="alpha/beta-Hydrolases"/>
    <property type="match status" value="1"/>
</dbReference>
<sequence length="181" mass="19201">PTLIFTHGAGGTLSAPAVVHFCTGFSTRGPILAFHGSMNLSARVKGFHACISHLSSPNSDPLLLGGRSMGARAAVIAATEVLASNPSREVSLVLASYPLKGPRNDIRDQILLDLPASVRVLFVIGEKDAMCPLDLLEETRQKMAAGSKLVVVRGADHGMHVKPVAEEKRVGEEAGRMVVEW</sequence>
<dbReference type="PANTHER" id="PTHR13136:SF11">
    <property type="entry name" value="TESTIS-EXPRESSED PROTEIN 30"/>
    <property type="match status" value="1"/>
</dbReference>
<feature type="domain" description="KANL3/Tex30 alpha/beta hydrolase-like" evidence="1">
    <location>
        <begin position="46"/>
        <end position="162"/>
    </location>
</feature>
<dbReference type="InterPro" id="IPR026555">
    <property type="entry name" value="NSL3/Tex30"/>
</dbReference>
<dbReference type="InterPro" id="IPR046879">
    <property type="entry name" value="KANL3/Tex30_Abhydrolase"/>
</dbReference>
<dbReference type="Pfam" id="PF20408">
    <property type="entry name" value="Abhydrolase_11"/>
    <property type="match status" value="1"/>
</dbReference>